<dbReference type="RefSeq" id="WP_074677254.1">
    <property type="nucleotide sequence ID" value="NZ_CBCSET010000003.1"/>
</dbReference>
<evidence type="ECO:0000313" key="3">
    <source>
        <dbReference type="Proteomes" id="UP000182413"/>
    </source>
</evidence>
<dbReference type="EMBL" id="JAWXXP010000001">
    <property type="protein sequence ID" value="MDX5993154.1"/>
    <property type="molecule type" value="Genomic_DNA"/>
</dbReference>
<name>A0A1G7BGP3_9GAMM</name>
<dbReference type="Proteomes" id="UP000182413">
    <property type="component" value="Unassembled WGS sequence"/>
</dbReference>
<dbReference type="OrthoDB" id="7063853at2"/>
<protein>
    <submittedName>
        <fullName evidence="2">Uncharacterized protein</fullName>
    </submittedName>
</protein>
<evidence type="ECO:0000313" key="2">
    <source>
        <dbReference type="EMBL" id="SDE26163.1"/>
    </source>
</evidence>
<evidence type="ECO:0000313" key="1">
    <source>
        <dbReference type="EMBL" id="MDX5993154.1"/>
    </source>
</evidence>
<sequence>MDPDQLSQLLQGRRAGRITEEALTSWVDAHADAASSRLKRTTYLKLRRGDPQPAFLECLAACHSCTKVYQAGEFRDYHDFEQCDGRLRSASGVFTPVPAPAWYAAPANILGGEVLYQCQQCEAVWRLILPERAQRGSWCRVG</sequence>
<proteinExistence type="predicted"/>
<keyword evidence="4" id="KW-1185">Reference proteome</keyword>
<reference evidence="1 4" key="2">
    <citation type="submission" date="2023-11" db="EMBL/GenBank/DDBJ databases">
        <title>MicrobeMod: A computational toolkit for identifying prokaryotic methylation and restriction-modification with nanopore sequencing.</title>
        <authorList>
            <person name="Crits-Christoph A."/>
            <person name="Kang S.C."/>
            <person name="Lee H."/>
            <person name="Ostrov N."/>
        </authorList>
    </citation>
    <scope>NUCLEOTIDE SEQUENCE [LARGE SCALE GENOMIC DNA]</scope>
    <source>
        <strain evidence="1 4">ATCC BAA-571</strain>
    </source>
</reference>
<organism evidence="2 3">
    <name type="scientific">Ectopseudomonas alcaliphila</name>
    <dbReference type="NCBI Taxonomy" id="101564"/>
    <lineage>
        <taxon>Bacteria</taxon>
        <taxon>Pseudomonadati</taxon>
        <taxon>Pseudomonadota</taxon>
        <taxon>Gammaproteobacteria</taxon>
        <taxon>Pseudomonadales</taxon>
        <taxon>Pseudomonadaceae</taxon>
        <taxon>Ectopseudomonas</taxon>
    </lineage>
</organism>
<reference evidence="2 3" key="1">
    <citation type="submission" date="2016-10" db="EMBL/GenBank/DDBJ databases">
        <authorList>
            <person name="de Groot N.N."/>
        </authorList>
    </citation>
    <scope>NUCLEOTIDE SEQUENCE [LARGE SCALE GENOMIC DNA]</scope>
    <source>
        <strain evidence="2 3">JCM 10630</strain>
    </source>
</reference>
<evidence type="ECO:0000313" key="4">
    <source>
        <dbReference type="Proteomes" id="UP001278050"/>
    </source>
</evidence>
<dbReference type="AlphaFoldDB" id="A0A1G7BGP3"/>
<accession>A0A1G7BGP3</accession>
<gene>
    <name evidence="2" type="ORF">SAMN05216575_102236</name>
    <name evidence="1" type="ORF">SIM71_13875</name>
</gene>
<dbReference type="EMBL" id="FNAE01000002">
    <property type="protein sequence ID" value="SDE26163.1"/>
    <property type="molecule type" value="Genomic_DNA"/>
</dbReference>
<dbReference type="Proteomes" id="UP001278050">
    <property type="component" value="Unassembled WGS sequence"/>
</dbReference>